<dbReference type="Proteomes" id="UP000011668">
    <property type="component" value="Unassembled WGS sequence"/>
</dbReference>
<keyword evidence="2" id="KW-1185">Reference proteome</keyword>
<dbReference type="AlphaFoldDB" id="L8WP10"/>
<comment type="caution">
    <text evidence="1">The sequence shown here is derived from an EMBL/GenBank/DDBJ whole genome shotgun (WGS) entry which is preliminary data.</text>
</comment>
<reference evidence="1 2" key="1">
    <citation type="journal article" date="2013" name="Nat. Commun.">
        <title>The evolution and pathogenic mechanisms of the rice sheath blight pathogen.</title>
        <authorList>
            <person name="Zheng A."/>
            <person name="Lin R."/>
            <person name="Xu L."/>
            <person name="Qin P."/>
            <person name="Tang C."/>
            <person name="Ai P."/>
            <person name="Zhang D."/>
            <person name="Liu Y."/>
            <person name="Sun Z."/>
            <person name="Feng H."/>
            <person name="Wang Y."/>
            <person name="Chen Y."/>
            <person name="Liang X."/>
            <person name="Fu R."/>
            <person name="Li Q."/>
            <person name="Zhang J."/>
            <person name="Yu X."/>
            <person name="Xie Z."/>
            <person name="Ding L."/>
            <person name="Guan P."/>
            <person name="Tang J."/>
            <person name="Liang Y."/>
            <person name="Wang S."/>
            <person name="Deng Q."/>
            <person name="Li S."/>
            <person name="Zhu J."/>
            <person name="Wang L."/>
            <person name="Liu H."/>
            <person name="Li P."/>
        </authorList>
    </citation>
    <scope>NUCLEOTIDE SEQUENCE [LARGE SCALE GENOMIC DNA]</scope>
    <source>
        <strain evidence="2">AG-1 IA</strain>
    </source>
</reference>
<accession>L8WP10</accession>
<gene>
    <name evidence="1" type="ORF">AG1IA_07448</name>
</gene>
<evidence type="ECO:0000313" key="1">
    <source>
        <dbReference type="EMBL" id="ELU38512.1"/>
    </source>
</evidence>
<name>L8WP10_THACA</name>
<dbReference type="EMBL" id="AFRT01002134">
    <property type="protein sequence ID" value="ELU38512.1"/>
    <property type="molecule type" value="Genomic_DNA"/>
</dbReference>
<protein>
    <submittedName>
        <fullName evidence="1">Uncharacterized protein</fullName>
    </submittedName>
</protein>
<evidence type="ECO:0000313" key="2">
    <source>
        <dbReference type="Proteomes" id="UP000011668"/>
    </source>
</evidence>
<dbReference type="HOGENOM" id="CLU_3108069_0_0_1"/>
<organism evidence="1 2">
    <name type="scientific">Thanatephorus cucumeris (strain AG1-IA)</name>
    <name type="common">Rice sheath blight fungus</name>
    <name type="synonym">Rhizoctonia solani</name>
    <dbReference type="NCBI Taxonomy" id="983506"/>
    <lineage>
        <taxon>Eukaryota</taxon>
        <taxon>Fungi</taxon>
        <taxon>Dikarya</taxon>
        <taxon>Basidiomycota</taxon>
        <taxon>Agaricomycotina</taxon>
        <taxon>Agaricomycetes</taxon>
        <taxon>Cantharellales</taxon>
        <taxon>Ceratobasidiaceae</taxon>
        <taxon>Rhizoctonia</taxon>
        <taxon>Rhizoctonia solani AG-1</taxon>
    </lineage>
</organism>
<proteinExistence type="predicted"/>
<sequence length="51" mass="6000">MLYDSIWQRSSKRSTRTCVGNLSLLATMDENLLTTWNDQDPKPKLRRFSQP</sequence>